<dbReference type="Pfam" id="PF01399">
    <property type="entry name" value="PCI"/>
    <property type="match status" value="1"/>
</dbReference>
<gene>
    <name evidence="5" type="ORF">BB560_005885</name>
</gene>
<dbReference type="InterPro" id="IPR045135">
    <property type="entry name" value="Rpn7_N"/>
</dbReference>
<comment type="subunit">
    <text evidence="3">The 26S proteasome is composed of a core protease, known as the 20S proteasome, capped at one or both ends by the 19S regulatory complex (RC). The RC is composed of at least 18 different subunits in two subcomplexes, the base and the lid, which form the portions proximal and distal to the 20S proteolytic core, respectively. Component of the lid subcomplex of the 19S RC.</text>
</comment>
<dbReference type="PROSITE" id="PS50250">
    <property type="entry name" value="PCI"/>
    <property type="match status" value="1"/>
</dbReference>
<accession>A0A2T9YRX9</accession>
<dbReference type="GO" id="GO:0000502">
    <property type="term" value="C:proteasome complex"/>
    <property type="evidence" value="ECO:0007669"/>
    <property type="project" value="UniProtKB-KW"/>
</dbReference>
<dbReference type="InterPro" id="IPR000717">
    <property type="entry name" value="PCI_dom"/>
</dbReference>
<dbReference type="InterPro" id="IPR036390">
    <property type="entry name" value="WH_DNA-bd_sf"/>
</dbReference>
<dbReference type="EMBL" id="MBFS01002584">
    <property type="protein sequence ID" value="PVU95108.1"/>
    <property type="molecule type" value="Genomic_DNA"/>
</dbReference>
<dbReference type="Pfam" id="PF21154">
    <property type="entry name" value="RPN7_PSMD6_C"/>
    <property type="match status" value="1"/>
</dbReference>
<evidence type="ECO:0000313" key="5">
    <source>
        <dbReference type="EMBL" id="PVU95108.1"/>
    </source>
</evidence>
<evidence type="ECO:0000256" key="2">
    <source>
        <dbReference type="ARBA" id="ARBA00093435"/>
    </source>
</evidence>
<dbReference type="OrthoDB" id="1452at2759"/>
<dbReference type="InterPro" id="IPR019585">
    <property type="entry name" value="Rpn7/CSN1"/>
</dbReference>
<name>A0A2T9YRX9_9FUNG</name>
<dbReference type="Proteomes" id="UP000245609">
    <property type="component" value="Unassembled WGS sequence"/>
</dbReference>
<dbReference type="GO" id="GO:0043161">
    <property type="term" value="P:proteasome-mediated ubiquitin-dependent protein catabolic process"/>
    <property type="evidence" value="ECO:0007669"/>
    <property type="project" value="TreeGrafter"/>
</dbReference>
<proteinExistence type="predicted"/>
<protein>
    <recommendedName>
        <fullName evidence="4">PCI domain-containing protein</fullName>
    </recommendedName>
</protein>
<dbReference type="PANTHER" id="PTHR14145:SF1">
    <property type="entry name" value="26S PROTEASOME NON-ATPASE REGULATORY SUBUNIT 6"/>
    <property type="match status" value="1"/>
</dbReference>
<dbReference type="Gene3D" id="1.25.40.570">
    <property type="match status" value="1"/>
</dbReference>
<evidence type="ECO:0000256" key="3">
    <source>
        <dbReference type="ARBA" id="ARBA00093502"/>
    </source>
</evidence>
<sequence>MDSNSKLDAIDAPSLKLAQLQSILLNGPENMAEGAKEKLHEAIVEDSLSFIYKQTCEKLGWKIDTEFLESMEAKNKKELEEFDEKMKAAEELGELELTNLTIKKAIYYAKIGDKANAIKIYEETCDKKSTTFNQKLDITFGLLHLAMFDMDTDLIQKQIQKAEELVDRGGDWERRNRLKAYQMVWHTYKRDFQKASKLFQECISTFATPELMPFSEFVQIGVIVCVLALERGPLKEKIINCPEVLEIIVEHPVLSTLLNSLYECKYSEFFKSLAATEQQYLKVNRYFLPHIRYYTREMRIKAYAQLLQSYRSLTLSSMAASFGVSEDFIDRELSRFVSNGRLFCVIDKVSGIVETNRPDQKNAQYQQTIKQGDLLLNRIQKLSRTINI</sequence>
<keyword evidence="6" id="KW-1185">Reference proteome</keyword>
<dbReference type="AlphaFoldDB" id="A0A2T9YRX9"/>
<dbReference type="InterPro" id="IPR049549">
    <property type="entry name" value="RPN7_PSMD6_C"/>
</dbReference>
<evidence type="ECO:0000256" key="1">
    <source>
        <dbReference type="ARBA" id="ARBA00022942"/>
    </source>
</evidence>
<evidence type="ECO:0000313" key="6">
    <source>
        <dbReference type="Proteomes" id="UP000245609"/>
    </source>
</evidence>
<dbReference type="FunFam" id="1.25.40.570:FF:000005">
    <property type="entry name" value="26S proteasome regulatory subunit N7"/>
    <property type="match status" value="1"/>
</dbReference>
<keyword evidence="1" id="KW-0647">Proteasome</keyword>
<dbReference type="SMART" id="SM00088">
    <property type="entry name" value="PINT"/>
    <property type="match status" value="1"/>
</dbReference>
<evidence type="ECO:0000259" key="4">
    <source>
        <dbReference type="PROSITE" id="PS50250"/>
    </source>
</evidence>
<dbReference type="SUPFAM" id="SSF46785">
    <property type="entry name" value="Winged helix' DNA-binding domain"/>
    <property type="match status" value="1"/>
</dbReference>
<dbReference type="STRING" id="133381.A0A2T9YRX9"/>
<organism evidence="5 6">
    <name type="scientific">Smittium megazygosporum</name>
    <dbReference type="NCBI Taxonomy" id="133381"/>
    <lineage>
        <taxon>Eukaryota</taxon>
        <taxon>Fungi</taxon>
        <taxon>Fungi incertae sedis</taxon>
        <taxon>Zoopagomycota</taxon>
        <taxon>Kickxellomycotina</taxon>
        <taxon>Harpellomycetes</taxon>
        <taxon>Harpellales</taxon>
        <taxon>Legeriomycetaceae</taxon>
        <taxon>Smittium</taxon>
    </lineage>
</organism>
<comment type="function">
    <text evidence="2">Component of the 19S cap proteasome complex which acts as a regulatory subunit of the 26S proteasome, involved in the ATP-dependent degradation of ubiquitinated proteins.</text>
</comment>
<dbReference type="PANTHER" id="PTHR14145">
    <property type="entry name" value="26S PROTESOME SUBUNIT 6"/>
    <property type="match status" value="1"/>
</dbReference>
<dbReference type="Pfam" id="PF10602">
    <property type="entry name" value="RPN7"/>
    <property type="match status" value="1"/>
</dbReference>
<comment type="caution">
    <text evidence="5">The sequence shown here is derived from an EMBL/GenBank/DDBJ whole genome shotgun (WGS) entry which is preliminary data.</text>
</comment>
<reference evidence="5 6" key="1">
    <citation type="journal article" date="2018" name="MBio">
        <title>Comparative Genomics Reveals the Core Gene Toolbox for the Fungus-Insect Symbiosis.</title>
        <authorList>
            <person name="Wang Y."/>
            <person name="Stata M."/>
            <person name="Wang W."/>
            <person name="Stajich J.E."/>
            <person name="White M.M."/>
            <person name="Moncalvo J.M."/>
        </authorList>
    </citation>
    <scope>NUCLEOTIDE SEQUENCE [LARGE SCALE GENOMIC DNA]</scope>
    <source>
        <strain evidence="5 6">SC-DP-2</strain>
    </source>
</reference>
<feature type="domain" description="PCI" evidence="4">
    <location>
        <begin position="191"/>
        <end position="360"/>
    </location>
</feature>